<sequence length="254" mass="28666">MDLFKQNRYVALLIGAILVCVGSICLLWRTPGIEEQGIMSMPRLGAESAIPMMQDQILRPVEPSIPVVQRNSMPHAAVVGHEFKQALDKSKLVKEQHVSAAKLDKTIPPKQIFFTRTALLSPEEKSKSTWKYALSEEELLLLQKIVMAEAEGEPYKGKVAVANVVLNRLRSANYPDTITDVVYQKYQFSPVRNGRLNRVKPNKDSVRAVTEALYGRKEVSDDTYYFLSIKLASDLTVARTQKKTKQIGNHTFYK</sequence>
<name>A0A433X9F5_9BACL</name>
<gene>
    <name evidence="2" type="ORF">EJP77_12280</name>
</gene>
<dbReference type="Gene3D" id="1.10.10.2520">
    <property type="entry name" value="Cell wall hydrolase SleB, domain 1"/>
    <property type="match status" value="1"/>
</dbReference>
<dbReference type="AlphaFoldDB" id="A0A433X9F5"/>
<dbReference type="RefSeq" id="WP_127199530.1">
    <property type="nucleotide sequence ID" value="NZ_RZNX01000004.1"/>
</dbReference>
<accession>A0A433X9F5</accession>
<feature type="domain" description="Cell wall hydrolase SleB" evidence="1">
    <location>
        <begin position="152"/>
        <end position="253"/>
    </location>
</feature>
<evidence type="ECO:0000313" key="2">
    <source>
        <dbReference type="EMBL" id="RUT30598.1"/>
    </source>
</evidence>
<dbReference type="InterPro" id="IPR011105">
    <property type="entry name" value="Cell_wall_hydrolase_SleB"/>
</dbReference>
<dbReference type="EMBL" id="RZNX01000004">
    <property type="protein sequence ID" value="RUT30598.1"/>
    <property type="molecule type" value="Genomic_DNA"/>
</dbReference>
<protein>
    <submittedName>
        <fullName evidence="2">Cell wall hydrolase</fullName>
    </submittedName>
</protein>
<evidence type="ECO:0000313" key="3">
    <source>
        <dbReference type="Proteomes" id="UP000272464"/>
    </source>
</evidence>
<reference evidence="2 3" key="1">
    <citation type="submission" date="2018-12" db="EMBL/GenBank/DDBJ databases">
        <authorList>
            <person name="Sun L."/>
            <person name="Chen Z."/>
        </authorList>
    </citation>
    <scope>NUCLEOTIDE SEQUENCE [LARGE SCALE GENOMIC DNA]</scope>
    <source>
        <strain evidence="2 3">3-5-3</strain>
    </source>
</reference>
<dbReference type="OrthoDB" id="9785345at2"/>
<comment type="caution">
    <text evidence="2">The sequence shown here is derived from an EMBL/GenBank/DDBJ whole genome shotgun (WGS) entry which is preliminary data.</text>
</comment>
<organism evidence="2 3">
    <name type="scientific">Paenibacillus zeisoli</name>
    <dbReference type="NCBI Taxonomy" id="2496267"/>
    <lineage>
        <taxon>Bacteria</taxon>
        <taxon>Bacillati</taxon>
        <taxon>Bacillota</taxon>
        <taxon>Bacilli</taxon>
        <taxon>Bacillales</taxon>
        <taxon>Paenibacillaceae</taxon>
        <taxon>Paenibacillus</taxon>
    </lineage>
</organism>
<keyword evidence="2" id="KW-0378">Hydrolase</keyword>
<evidence type="ECO:0000259" key="1">
    <source>
        <dbReference type="Pfam" id="PF07486"/>
    </source>
</evidence>
<dbReference type="GO" id="GO:0016787">
    <property type="term" value="F:hydrolase activity"/>
    <property type="evidence" value="ECO:0007669"/>
    <property type="project" value="UniProtKB-KW"/>
</dbReference>
<dbReference type="InterPro" id="IPR042047">
    <property type="entry name" value="SleB_dom1"/>
</dbReference>
<dbReference type="Pfam" id="PF07486">
    <property type="entry name" value="Hydrolase_2"/>
    <property type="match status" value="1"/>
</dbReference>
<proteinExistence type="predicted"/>
<dbReference type="Proteomes" id="UP000272464">
    <property type="component" value="Unassembled WGS sequence"/>
</dbReference>
<keyword evidence="3" id="KW-1185">Reference proteome</keyword>